<protein>
    <recommendedName>
        <fullName evidence="4">DUF559 domain-containing protein</fullName>
    </recommendedName>
</protein>
<proteinExistence type="predicted"/>
<comment type="caution">
    <text evidence="2">The sequence shown here is derived from an EMBL/GenBank/DDBJ whole genome shotgun (WGS) entry which is preliminary data.</text>
</comment>
<gene>
    <name evidence="2" type="ORF">SCNU_00830</name>
</gene>
<dbReference type="eggNOG" id="COG2852">
    <property type="taxonomic scope" value="Bacteria"/>
</dbReference>
<reference evidence="2 3" key="1">
    <citation type="journal article" date="2011" name="J. Bacteriol.">
        <title>Draft Genome Sequence of Gordonia neofelifaecis NRRL B-59395, a Cholesterol-Degrading Actinomycete.</title>
        <authorList>
            <person name="Ge F."/>
            <person name="Li W."/>
            <person name="Chen G."/>
            <person name="Liu Y."/>
            <person name="Zhang G."/>
            <person name="Yong B."/>
            <person name="Wang Q."/>
            <person name="Wang N."/>
            <person name="Huang Z."/>
            <person name="Li W."/>
            <person name="Wang J."/>
            <person name="Wu C."/>
            <person name="Xie Q."/>
            <person name="Liu G."/>
        </authorList>
    </citation>
    <scope>NUCLEOTIDE SEQUENCE [LARGE SCALE GENOMIC DNA]</scope>
    <source>
        <strain evidence="2 3">NRRL B-59395</strain>
    </source>
</reference>
<evidence type="ECO:0008006" key="4">
    <source>
        <dbReference type="Google" id="ProtNLM"/>
    </source>
</evidence>
<dbReference type="OrthoDB" id="4701311at2"/>
<feature type="region of interest" description="Disordered" evidence="1">
    <location>
        <begin position="69"/>
        <end position="88"/>
    </location>
</feature>
<evidence type="ECO:0000256" key="1">
    <source>
        <dbReference type="SAM" id="MobiDB-lite"/>
    </source>
</evidence>
<organism evidence="2 3">
    <name type="scientific">Gordonia neofelifaecis NRRL B-59395</name>
    <dbReference type="NCBI Taxonomy" id="644548"/>
    <lineage>
        <taxon>Bacteria</taxon>
        <taxon>Bacillati</taxon>
        <taxon>Actinomycetota</taxon>
        <taxon>Actinomycetes</taxon>
        <taxon>Mycobacteriales</taxon>
        <taxon>Gordoniaceae</taxon>
        <taxon>Gordonia</taxon>
    </lineage>
</organism>
<keyword evidence="3" id="KW-1185">Reference proteome</keyword>
<sequence>MFRRGKLLESMSRAQLDVELREGRLRRLRHGWLADPAADPEVVRAVASGGVVTCTSALKRHGVWVPPTPKLHMRGSTSSVRDHPSWCRLHGRPPKVTGAVDDLPTALRHAARCLPTEDFVVICDSILNRRLLSPSGLEAELGGAPRSVQQALSLVDGQAESGTETLVRLRLRAPHLHIRTQVAIPEVGRVDLVVGTSMIVEVDGYEYHADPDQFEKDRLRDLRARALGYDPIRLTYRQVIYQWDRVGPLLIELIRRGVHRRPLIA</sequence>
<dbReference type="Gene3D" id="3.40.960.10">
    <property type="entry name" value="VSR Endonuclease"/>
    <property type="match status" value="1"/>
</dbReference>
<evidence type="ECO:0000313" key="3">
    <source>
        <dbReference type="Proteomes" id="UP000035065"/>
    </source>
</evidence>
<dbReference type="Proteomes" id="UP000035065">
    <property type="component" value="Unassembled WGS sequence"/>
</dbReference>
<name>F1YEP5_9ACTN</name>
<dbReference type="STRING" id="644548.SCNU_00830"/>
<dbReference type="EMBL" id="AEUD01000001">
    <property type="protein sequence ID" value="EGD56878.1"/>
    <property type="molecule type" value="Genomic_DNA"/>
</dbReference>
<evidence type="ECO:0000313" key="2">
    <source>
        <dbReference type="EMBL" id="EGD56878.1"/>
    </source>
</evidence>
<accession>F1YEP5</accession>
<dbReference type="AlphaFoldDB" id="F1YEP5"/>